<evidence type="ECO:0000313" key="3">
    <source>
        <dbReference type="Proteomes" id="UP000033066"/>
    </source>
</evidence>
<organism evidence="2 3">
    <name type="scientific">Methanosarcina barkeri 3</name>
    <dbReference type="NCBI Taxonomy" id="1434107"/>
    <lineage>
        <taxon>Archaea</taxon>
        <taxon>Methanobacteriati</taxon>
        <taxon>Methanobacteriota</taxon>
        <taxon>Stenosarchaea group</taxon>
        <taxon>Methanomicrobia</taxon>
        <taxon>Methanosarcinales</taxon>
        <taxon>Methanosarcinaceae</taxon>
        <taxon>Methanosarcina</taxon>
    </lineage>
</organism>
<feature type="transmembrane region" description="Helical" evidence="1">
    <location>
        <begin position="70"/>
        <end position="98"/>
    </location>
</feature>
<feature type="transmembrane region" description="Helical" evidence="1">
    <location>
        <begin position="360"/>
        <end position="378"/>
    </location>
</feature>
<dbReference type="PATRIC" id="fig|1434107.4.peg.1458"/>
<keyword evidence="1" id="KW-0472">Membrane</keyword>
<dbReference type="GeneID" id="24788615"/>
<reference evidence="2" key="1">
    <citation type="submission" date="2014-07" db="EMBL/GenBank/DDBJ databases">
        <title>Methanogenic archaea and the global carbon cycle.</title>
        <authorList>
            <person name="Henriksen J.R."/>
            <person name="Luke J."/>
            <person name="Reinhart S."/>
            <person name="Benedict M.N."/>
            <person name="Youngblut N.D."/>
            <person name="Metcalf M.E."/>
            <person name="Whitaker R.J."/>
            <person name="Metcalf W.W."/>
        </authorList>
    </citation>
    <scope>NUCLEOTIDE SEQUENCE [LARGE SCALE GENOMIC DNA]</scope>
    <source>
        <strain evidence="2">3</strain>
    </source>
</reference>
<name>A0A0E3SLQ8_METBA</name>
<dbReference type="RefSeq" id="WP_048107131.1">
    <property type="nucleotide sequence ID" value="NZ_CP009517.1"/>
</dbReference>
<dbReference type="EMBL" id="CP009517">
    <property type="protein sequence ID" value="AKB81683.1"/>
    <property type="molecule type" value="Genomic_DNA"/>
</dbReference>
<evidence type="ECO:0000256" key="1">
    <source>
        <dbReference type="SAM" id="Phobius"/>
    </source>
</evidence>
<keyword evidence="3" id="KW-1185">Reference proteome</keyword>
<keyword evidence="1" id="KW-0812">Transmembrane</keyword>
<gene>
    <name evidence="2" type="ORF">MSBR3_1105</name>
</gene>
<dbReference type="HOGENOM" id="CLU_416086_0_0_2"/>
<sequence length="535" mass="60952">MATNKNKIDPRSTRLVCAKLYEGGLLSSYEIFSNIKRRPCKGKSPEFELDIDNITQHAEAAFTHHIQYTLIAILLSFLALISGSTRSIIFAIPAICLLSLKRVWDRDIALKHFSKGSYDSKYNLNKSSDESNIIKGLLKPFCNWMTKNNIISEECKQKDQNVVIFGDYFPFLGAGKRTRNWNFVTDLSKPKKSLDSLVESQNNQEKGNKTSELSLRELYEAVYKRINAKNLPNLSYKFILFADGNKEDEVNFLLKDKLKPCAYDEKLQALTDQLVNESKESAQPENIESFFEICEEGIFKDYRTYLNISHHDKNRSTLLSTFLRFSKIENELFAECSFYVLTPIDENIYNIDKLPRSSNFFISSTLIAAGLIIVYILFSKLPYLGSLSTIISALVLLIFSVRPLVEILALRAKETEYNFDIEEVMRGEPHNYGLLQTFRETISSSDYKNYFGAQDIILIQNTIENAIIDSVADLLDAKGIDTSFIRSEMVSFINKGIMQFGGKMENSQVAFGDGIKVAQKMQQFTQKVFNASKEA</sequence>
<feature type="transmembrane region" description="Helical" evidence="1">
    <location>
        <begin position="384"/>
        <end position="405"/>
    </location>
</feature>
<evidence type="ECO:0000313" key="2">
    <source>
        <dbReference type="EMBL" id="AKB81683.1"/>
    </source>
</evidence>
<accession>A0A0E3SLQ8</accession>
<dbReference type="Proteomes" id="UP000033066">
    <property type="component" value="Chromosome"/>
</dbReference>
<dbReference type="KEGG" id="mbak:MSBR3_1105"/>
<protein>
    <submittedName>
        <fullName evidence="2">Uncharacterized protein</fullName>
    </submittedName>
</protein>
<proteinExistence type="predicted"/>
<keyword evidence="1" id="KW-1133">Transmembrane helix</keyword>
<dbReference type="AlphaFoldDB" id="A0A0E3SLQ8"/>